<protein>
    <submittedName>
        <fullName evidence="1">Uncharacterized protein</fullName>
    </submittedName>
</protein>
<organism evidence="1 2">
    <name type="scientific">Vaccinium darrowii</name>
    <dbReference type="NCBI Taxonomy" id="229202"/>
    <lineage>
        <taxon>Eukaryota</taxon>
        <taxon>Viridiplantae</taxon>
        <taxon>Streptophyta</taxon>
        <taxon>Embryophyta</taxon>
        <taxon>Tracheophyta</taxon>
        <taxon>Spermatophyta</taxon>
        <taxon>Magnoliopsida</taxon>
        <taxon>eudicotyledons</taxon>
        <taxon>Gunneridae</taxon>
        <taxon>Pentapetalae</taxon>
        <taxon>asterids</taxon>
        <taxon>Ericales</taxon>
        <taxon>Ericaceae</taxon>
        <taxon>Vaccinioideae</taxon>
        <taxon>Vaccinieae</taxon>
        <taxon>Vaccinium</taxon>
    </lineage>
</organism>
<comment type="caution">
    <text evidence="1">The sequence shown here is derived from an EMBL/GenBank/DDBJ whole genome shotgun (WGS) entry which is preliminary data.</text>
</comment>
<proteinExistence type="predicted"/>
<dbReference type="EMBL" id="CM037154">
    <property type="protein sequence ID" value="KAH7862003.1"/>
    <property type="molecule type" value="Genomic_DNA"/>
</dbReference>
<dbReference type="Proteomes" id="UP000828048">
    <property type="component" value="Chromosome 4"/>
</dbReference>
<name>A0ACB7Z8B4_9ERIC</name>
<gene>
    <name evidence="1" type="ORF">Vadar_033559</name>
</gene>
<evidence type="ECO:0000313" key="1">
    <source>
        <dbReference type="EMBL" id="KAH7862003.1"/>
    </source>
</evidence>
<keyword evidence="2" id="KW-1185">Reference proteome</keyword>
<reference evidence="1 2" key="1">
    <citation type="journal article" date="2021" name="Hortic Res">
        <title>High-quality reference genome and annotation aids understanding of berry development for evergreen blueberry (Vaccinium darrowii).</title>
        <authorList>
            <person name="Yu J."/>
            <person name="Hulse-Kemp A.M."/>
            <person name="Babiker E."/>
            <person name="Staton M."/>
        </authorList>
    </citation>
    <scope>NUCLEOTIDE SEQUENCE [LARGE SCALE GENOMIC DNA]</scope>
    <source>
        <strain evidence="2">cv. NJ 8807/NJ 8810</strain>
        <tissue evidence="1">Young leaf</tissue>
    </source>
</reference>
<accession>A0ACB7Z8B4</accession>
<evidence type="ECO:0000313" key="2">
    <source>
        <dbReference type="Proteomes" id="UP000828048"/>
    </source>
</evidence>
<sequence length="78" mass="9064">MGLYSEVERFNRENENAKFVNDEETVSAYSCARDRWIGYDDVWSTTAKIQFAQGLGIQFNPYKITFKVVDLGIIFLLM</sequence>